<name>A0AA90NDY8_9ACTN</name>
<gene>
    <name evidence="7" type="ORF">Q7X28_19715</name>
</gene>
<dbReference type="PRINTS" id="PR00455">
    <property type="entry name" value="HTHTETR"/>
</dbReference>
<dbReference type="Proteomes" id="UP001178281">
    <property type="component" value="Unassembled WGS sequence"/>
</dbReference>
<keyword evidence="2 4" id="KW-0238">DNA-binding</keyword>
<feature type="DNA-binding region" description="H-T-H motif" evidence="4">
    <location>
        <begin position="50"/>
        <end position="69"/>
    </location>
</feature>
<dbReference type="PROSITE" id="PS50977">
    <property type="entry name" value="HTH_TETR_2"/>
    <property type="match status" value="1"/>
</dbReference>
<evidence type="ECO:0000313" key="8">
    <source>
        <dbReference type="Proteomes" id="UP001178281"/>
    </source>
</evidence>
<reference evidence="7" key="1">
    <citation type="submission" date="2023-08" db="EMBL/GenBank/DDBJ databases">
        <title>The draft genome of Tsukamurella strandjordii strain 050030.</title>
        <authorList>
            <person name="Zhao F."/>
            <person name="Feng Y."/>
            <person name="Zong Z."/>
        </authorList>
    </citation>
    <scope>NUCLEOTIDE SEQUENCE</scope>
    <source>
        <strain evidence="7">050030</strain>
    </source>
</reference>
<evidence type="ECO:0000313" key="7">
    <source>
        <dbReference type="EMBL" id="MDP0400150.1"/>
    </source>
</evidence>
<dbReference type="SUPFAM" id="SSF48498">
    <property type="entry name" value="Tetracyclin repressor-like, C-terminal domain"/>
    <property type="match status" value="1"/>
</dbReference>
<evidence type="ECO:0000256" key="3">
    <source>
        <dbReference type="ARBA" id="ARBA00023163"/>
    </source>
</evidence>
<evidence type="ECO:0000256" key="2">
    <source>
        <dbReference type="ARBA" id="ARBA00023125"/>
    </source>
</evidence>
<dbReference type="RefSeq" id="WP_305112596.1">
    <property type="nucleotide sequence ID" value="NZ_JAUTIX010000008.1"/>
</dbReference>
<dbReference type="InterPro" id="IPR036271">
    <property type="entry name" value="Tet_transcr_reg_TetR-rel_C_sf"/>
</dbReference>
<dbReference type="GO" id="GO:0000976">
    <property type="term" value="F:transcription cis-regulatory region binding"/>
    <property type="evidence" value="ECO:0007669"/>
    <property type="project" value="TreeGrafter"/>
</dbReference>
<dbReference type="InterPro" id="IPR009057">
    <property type="entry name" value="Homeodomain-like_sf"/>
</dbReference>
<keyword evidence="3" id="KW-0804">Transcription</keyword>
<proteinExistence type="predicted"/>
<evidence type="ECO:0000256" key="1">
    <source>
        <dbReference type="ARBA" id="ARBA00023015"/>
    </source>
</evidence>
<dbReference type="PANTHER" id="PTHR30055">
    <property type="entry name" value="HTH-TYPE TRANSCRIPTIONAL REGULATOR RUTR"/>
    <property type="match status" value="1"/>
</dbReference>
<evidence type="ECO:0000256" key="4">
    <source>
        <dbReference type="PROSITE-ProRule" id="PRU00335"/>
    </source>
</evidence>
<dbReference type="InterPro" id="IPR001647">
    <property type="entry name" value="HTH_TetR"/>
</dbReference>
<evidence type="ECO:0000256" key="5">
    <source>
        <dbReference type="SAM" id="MobiDB-lite"/>
    </source>
</evidence>
<organism evidence="7 8">
    <name type="scientific">Tsukamurella strandjordii</name>
    <dbReference type="NCBI Taxonomy" id="147577"/>
    <lineage>
        <taxon>Bacteria</taxon>
        <taxon>Bacillati</taxon>
        <taxon>Actinomycetota</taxon>
        <taxon>Actinomycetes</taxon>
        <taxon>Mycobacteriales</taxon>
        <taxon>Tsukamurellaceae</taxon>
        <taxon>Tsukamurella</taxon>
    </lineage>
</organism>
<protein>
    <submittedName>
        <fullName evidence="7">Helix-turn-helix domain-containing protein</fullName>
    </submittedName>
</protein>
<dbReference type="GO" id="GO:0003700">
    <property type="term" value="F:DNA-binding transcription factor activity"/>
    <property type="evidence" value="ECO:0007669"/>
    <property type="project" value="TreeGrafter"/>
</dbReference>
<feature type="domain" description="HTH tetR-type" evidence="6">
    <location>
        <begin position="27"/>
        <end position="87"/>
    </location>
</feature>
<accession>A0AA90NDY8</accession>
<comment type="caution">
    <text evidence="7">The sequence shown here is derived from an EMBL/GenBank/DDBJ whole genome shotgun (WGS) entry which is preliminary data.</text>
</comment>
<sequence>MPRPAGNGRTTAEDAAAAKGRGGRPPRLSRESIIATAIDIIADEGFGRLSMRYLADRLGTSPMGIYYYFDSKTDLLGFMLAHGANRTAAEEPARDPRDRIVQLSLALAEHLSAHSWAVSALLSGEIGDDFTERSLDDQLIAARELGLDEDDARATVQGLWRIVVGQVVVRPMRPQGVRETVSSYLEGRLRRTVAVATAP</sequence>
<keyword evidence="1" id="KW-0805">Transcription regulation</keyword>
<dbReference type="Gene3D" id="1.10.357.10">
    <property type="entry name" value="Tetracycline Repressor, domain 2"/>
    <property type="match status" value="1"/>
</dbReference>
<feature type="compositionally biased region" description="Low complexity" evidence="5">
    <location>
        <begin position="8"/>
        <end position="19"/>
    </location>
</feature>
<feature type="region of interest" description="Disordered" evidence="5">
    <location>
        <begin position="1"/>
        <end position="27"/>
    </location>
</feature>
<dbReference type="PANTHER" id="PTHR30055:SF151">
    <property type="entry name" value="TRANSCRIPTIONAL REGULATORY PROTEIN"/>
    <property type="match status" value="1"/>
</dbReference>
<dbReference type="Pfam" id="PF00440">
    <property type="entry name" value="TetR_N"/>
    <property type="match status" value="1"/>
</dbReference>
<dbReference type="EMBL" id="JAUTIX010000008">
    <property type="protein sequence ID" value="MDP0400150.1"/>
    <property type="molecule type" value="Genomic_DNA"/>
</dbReference>
<dbReference type="SUPFAM" id="SSF46689">
    <property type="entry name" value="Homeodomain-like"/>
    <property type="match status" value="1"/>
</dbReference>
<dbReference type="AlphaFoldDB" id="A0AA90NDY8"/>
<dbReference type="InterPro" id="IPR050109">
    <property type="entry name" value="HTH-type_TetR-like_transc_reg"/>
</dbReference>
<evidence type="ECO:0000259" key="6">
    <source>
        <dbReference type="PROSITE" id="PS50977"/>
    </source>
</evidence>
<keyword evidence="8" id="KW-1185">Reference proteome</keyword>